<accession>A0A2V3ZVH3</accession>
<dbReference type="EMBL" id="QFLI01000010">
    <property type="protein sequence ID" value="PXX97033.1"/>
    <property type="molecule type" value="Genomic_DNA"/>
</dbReference>
<comment type="caution">
    <text evidence="1">The sequence shown here is derived from an EMBL/GenBank/DDBJ whole genome shotgun (WGS) entry which is preliminary data.</text>
</comment>
<protein>
    <submittedName>
        <fullName evidence="1">Uncharacterized protein</fullName>
    </submittedName>
</protein>
<proteinExistence type="predicted"/>
<dbReference type="OrthoDB" id="936621at2"/>
<evidence type="ECO:0000313" key="1">
    <source>
        <dbReference type="EMBL" id="PXX97033.1"/>
    </source>
</evidence>
<dbReference type="AlphaFoldDB" id="A0A2V3ZVH3"/>
<keyword evidence="2" id="KW-1185">Reference proteome</keyword>
<name>A0A2V3ZVH3_9BACT</name>
<dbReference type="Proteomes" id="UP000248079">
    <property type="component" value="Unassembled WGS sequence"/>
</dbReference>
<organism evidence="1 2">
    <name type="scientific">Marinifilum breve</name>
    <dbReference type="NCBI Taxonomy" id="2184082"/>
    <lineage>
        <taxon>Bacteria</taxon>
        <taxon>Pseudomonadati</taxon>
        <taxon>Bacteroidota</taxon>
        <taxon>Bacteroidia</taxon>
        <taxon>Marinilabiliales</taxon>
        <taxon>Marinifilaceae</taxon>
    </lineage>
</organism>
<gene>
    <name evidence="1" type="ORF">DF185_18590</name>
</gene>
<evidence type="ECO:0000313" key="2">
    <source>
        <dbReference type="Proteomes" id="UP000248079"/>
    </source>
</evidence>
<reference evidence="1 2" key="1">
    <citation type="submission" date="2018-05" db="EMBL/GenBank/DDBJ databases">
        <title>Marinifilum breve JC075T sp. nov., a marine bacterium isolated from Yongle Blue Hole in the South China Sea.</title>
        <authorList>
            <person name="Fu T."/>
        </authorList>
    </citation>
    <scope>NUCLEOTIDE SEQUENCE [LARGE SCALE GENOMIC DNA]</scope>
    <source>
        <strain evidence="1 2">JC075</strain>
    </source>
</reference>
<sequence>MKKILLVSTGILIANLSYSQGSFGNQNQDSGKFIKIAAGLNSIKMRDMATSPLFYTGGLKHFELGFVKWKEGKERDLSFSISTGQASNTTNDHTASSTVSIYNLSYSKLYPIWKQDKLNLKVGGELRNSFHIRNNPSFQNNATGIEVFSTLFAAGKLSWDISNDSRSKFLFFNVKPKKRALSFKMKLALMNNTFRNGYIYNDNSGITNDPNIFDNHQLKMFSGYRLGTELNYTVFLKNKNAIRLGYEFDAYKTGGNLDKFEMANYKLKIALLFKTK</sequence>
<dbReference type="RefSeq" id="WP_110362438.1">
    <property type="nucleotide sequence ID" value="NZ_QFLI01000010.1"/>
</dbReference>